<evidence type="ECO:0000256" key="5">
    <source>
        <dbReference type="ARBA" id="ARBA00022840"/>
    </source>
</evidence>
<evidence type="ECO:0000256" key="1">
    <source>
        <dbReference type="ARBA" id="ARBA00009156"/>
    </source>
</evidence>
<keyword evidence="2" id="KW-0808">Transferase</keyword>
<evidence type="ECO:0000256" key="6">
    <source>
        <dbReference type="ARBA" id="ARBA00023308"/>
    </source>
</evidence>
<evidence type="ECO:0000259" key="8">
    <source>
        <dbReference type="Pfam" id="PF02782"/>
    </source>
</evidence>
<dbReference type="SUPFAM" id="SSF53067">
    <property type="entry name" value="Actin-like ATPase domain"/>
    <property type="match status" value="2"/>
</dbReference>
<organism evidence="9 10">
    <name type="scientific">Sediminispirochaeta smaragdinae (strain DSM 11293 / JCM 15392 / SEBR 4228)</name>
    <name type="common">Spirochaeta smaragdinae</name>
    <dbReference type="NCBI Taxonomy" id="573413"/>
    <lineage>
        <taxon>Bacteria</taxon>
        <taxon>Pseudomonadati</taxon>
        <taxon>Spirochaetota</taxon>
        <taxon>Spirochaetia</taxon>
        <taxon>Spirochaetales</taxon>
        <taxon>Spirochaetaceae</taxon>
        <taxon>Sediminispirochaeta</taxon>
    </lineage>
</organism>
<evidence type="ECO:0000313" key="9">
    <source>
        <dbReference type="EMBL" id="ADK79376.1"/>
    </source>
</evidence>
<dbReference type="InterPro" id="IPR043129">
    <property type="entry name" value="ATPase_NBD"/>
</dbReference>
<dbReference type="GO" id="GO:0019301">
    <property type="term" value="P:rhamnose catabolic process"/>
    <property type="evidence" value="ECO:0007669"/>
    <property type="project" value="InterPro"/>
</dbReference>
<protein>
    <submittedName>
        <fullName evidence="9">Carbohydrate kinase, FGGY</fullName>
    </submittedName>
</protein>
<dbReference type="OrthoDB" id="9761504at2"/>
<keyword evidence="3" id="KW-0547">Nucleotide-binding</keyword>
<dbReference type="Pfam" id="PF00370">
    <property type="entry name" value="FGGY_N"/>
    <property type="match status" value="1"/>
</dbReference>
<keyword evidence="4 9" id="KW-0418">Kinase</keyword>
<dbReference type="eggNOG" id="COG1070">
    <property type="taxonomic scope" value="Bacteria"/>
</dbReference>
<dbReference type="InterPro" id="IPR018485">
    <property type="entry name" value="FGGY_C"/>
</dbReference>
<feature type="domain" description="Carbohydrate kinase FGGY N-terminal" evidence="7">
    <location>
        <begin position="9"/>
        <end position="248"/>
    </location>
</feature>
<dbReference type="PANTHER" id="PTHR43095:SF2">
    <property type="entry name" value="GLUCONOKINASE"/>
    <property type="match status" value="1"/>
</dbReference>
<dbReference type="STRING" id="573413.Spirs_0219"/>
<accession>E1RA85</accession>
<gene>
    <name evidence="9" type="ordered locus">Spirs_0219</name>
</gene>
<sequence length="491" mass="53447">MSGKEIHCVGFDCGNSSIRTVLGHFDGTNIEVELIQQVPNGTVRVEGYDYWDILHIFSQMQQGLKQAVAAAGGTVASAGISTWGIDFGLFGPSGQLLGNPLCYRNELGGLGLGTLGEESRKKMFEQSGIQNHPMNSVYQFVGIRDHLPEYYRLAEKMMLTPDLLNFLFTGSFNTETSIASTTQLMNMRSGRFDDSLFDIAGIKKGIMPPVVDHGTVRGMLRQDIADYLDIAPLPFVAVPSHDTAAAVVTVPSLEGPFAFISSGTWSLIGTELSAPLINDEVYNCELANEGGACGTITLLKNSAGMHILQNVKNELEMRENRRFAWDEVVDLSLKAAAFLGDEKIPLFDPNHPSLYNPDSMIQALQLLTGEKKLDNILAGIYASLACNYGAAICDIEKITGTEYPVIHIIGGGCRNDHLNQMTADISGKPVVAGPVEATSLGTIAVQLMHHVPGLGLTDIRKIVSDSVQPLRFEPKVGRDRLYQRYEELLKP</sequence>
<dbReference type="InterPro" id="IPR013449">
    <property type="entry name" value="Rhamnulokinase"/>
</dbReference>
<dbReference type="GO" id="GO:0005524">
    <property type="term" value="F:ATP binding"/>
    <property type="evidence" value="ECO:0007669"/>
    <property type="project" value="UniProtKB-KW"/>
</dbReference>
<dbReference type="Proteomes" id="UP000002318">
    <property type="component" value="Chromosome"/>
</dbReference>
<dbReference type="InterPro" id="IPR050406">
    <property type="entry name" value="FGGY_Carb_Kinase"/>
</dbReference>
<dbReference type="CDD" id="cd07771">
    <property type="entry name" value="ASKHA_NBD_FGGY_RhaB-like"/>
    <property type="match status" value="1"/>
</dbReference>
<dbReference type="AlphaFoldDB" id="E1RA85"/>
<reference evidence="9 10" key="1">
    <citation type="journal article" date="2010" name="Stand. Genomic Sci.">
        <title>Complete genome sequence of Spirochaeta smaragdinae type strain (SEBR 4228).</title>
        <authorList>
            <person name="Mavromatis K."/>
            <person name="Yasawong M."/>
            <person name="Chertkov O."/>
            <person name="Lapidus A."/>
            <person name="Lucas S."/>
            <person name="Nolan M."/>
            <person name="Del Rio T.G."/>
            <person name="Tice H."/>
            <person name="Cheng J.F."/>
            <person name="Pitluck S."/>
            <person name="Liolios K."/>
            <person name="Ivanova N."/>
            <person name="Tapia R."/>
            <person name="Han C."/>
            <person name="Bruce D."/>
            <person name="Goodwin L."/>
            <person name="Pati A."/>
            <person name="Chen A."/>
            <person name="Palaniappan K."/>
            <person name="Land M."/>
            <person name="Hauser L."/>
            <person name="Chang Y.J."/>
            <person name="Jeffries C.D."/>
            <person name="Detter J.C."/>
            <person name="Rohde M."/>
            <person name="Brambilla E."/>
            <person name="Spring S."/>
            <person name="Goker M."/>
            <person name="Sikorski J."/>
            <person name="Woyke T."/>
            <person name="Bristow J."/>
            <person name="Eisen J.A."/>
            <person name="Markowitz V."/>
            <person name="Hugenholtz P."/>
            <person name="Klenk H.P."/>
            <person name="Kyrpides N.C."/>
        </authorList>
    </citation>
    <scope>NUCLEOTIDE SEQUENCE [LARGE SCALE GENOMIC DNA]</scope>
    <source>
        <strain evidence="10">DSM 11293 / JCM 15392 / SEBR 4228</strain>
    </source>
</reference>
<dbReference type="RefSeq" id="WP_013252840.1">
    <property type="nucleotide sequence ID" value="NC_014364.1"/>
</dbReference>
<dbReference type="PANTHER" id="PTHR43095">
    <property type="entry name" value="SUGAR KINASE"/>
    <property type="match status" value="1"/>
</dbReference>
<evidence type="ECO:0000256" key="2">
    <source>
        <dbReference type="ARBA" id="ARBA00022679"/>
    </source>
</evidence>
<evidence type="ECO:0000256" key="4">
    <source>
        <dbReference type="ARBA" id="ARBA00022777"/>
    </source>
</evidence>
<proteinExistence type="inferred from homology"/>
<dbReference type="KEGG" id="ssm:Spirs_0219"/>
<evidence type="ECO:0000256" key="3">
    <source>
        <dbReference type="ARBA" id="ARBA00022741"/>
    </source>
</evidence>
<evidence type="ECO:0000259" key="7">
    <source>
        <dbReference type="Pfam" id="PF00370"/>
    </source>
</evidence>
<dbReference type="GO" id="GO:0008993">
    <property type="term" value="F:rhamnulokinase activity"/>
    <property type="evidence" value="ECO:0007669"/>
    <property type="project" value="InterPro"/>
</dbReference>
<keyword evidence="10" id="KW-1185">Reference proteome</keyword>
<dbReference type="Gene3D" id="3.30.420.40">
    <property type="match status" value="2"/>
</dbReference>
<keyword evidence="5" id="KW-0067">ATP-binding</keyword>
<dbReference type="EMBL" id="CP002116">
    <property type="protein sequence ID" value="ADK79376.1"/>
    <property type="molecule type" value="Genomic_DNA"/>
</dbReference>
<comment type="similarity">
    <text evidence="1">Belongs to the FGGY kinase family.</text>
</comment>
<keyword evidence="6" id="KW-0684">Rhamnose metabolism</keyword>
<evidence type="ECO:0000313" key="10">
    <source>
        <dbReference type="Proteomes" id="UP000002318"/>
    </source>
</evidence>
<name>E1RA85_SEDSS</name>
<dbReference type="InterPro" id="IPR018484">
    <property type="entry name" value="FGGY_N"/>
</dbReference>
<dbReference type="Pfam" id="PF02782">
    <property type="entry name" value="FGGY_C"/>
    <property type="match status" value="1"/>
</dbReference>
<feature type="domain" description="Carbohydrate kinase FGGY C-terminal" evidence="8">
    <location>
        <begin position="259"/>
        <end position="448"/>
    </location>
</feature>
<dbReference type="HOGENOM" id="CLU_039395_0_1_12"/>